<dbReference type="OrthoDB" id="2352497at2"/>
<name>A0A377FSN5_9BACL</name>
<organism evidence="1 2">
    <name type="scientific">Exiguobacterium aurantiacum</name>
    <dbReference type="NCBI Taxonomy" id="33987"/>
    <lineage>
        <taxon>Bacteria</taxon>
        <taxon>Bacillati</taxon>
        <taxon>Bacillota</taxon>
        <taxon>Bacilli</taxon>
        <taxon>Bacillales</taxon>
        <taxon>Bacillales Family XII. Incertae Sedis</taxon>
        <taxon>Exiguobacterium</taxon>
    </lineage>
</organism>
<reference evidence="1 2" key="1">
    <citation type="submission" date="2018-06" db="EMBL/GenBank/DDBJ databases">
        <authorList>
            <consortium name="Pathogen Informatics"/>
            <person name="Doyle S."/>
        </authorList>
    </citation>
    <scope>NUCLEOTIDE SEQUENCE [LARGE SCALE GENOMIC DNA]</scope>
    <source>
        <strain evidence="1 2">NCTC13163</strain>
    </source>
</reference>
<dbReference type="Proteomes" id="UP000254060">
    <property type="component" value="Unassembled WGS sequence"/>
</dbReference>
<proteinExistence type="predicted"/>
<evidence type="ECO:0000313" key="2">
    <source>
        <dbReference type="Proteomes" id="UP000254060"/>
    </source>
</evidence>
<dbReference type="RefSeq" id="WP_029334757.1">
    <property type="nucleotide sequence ID" value="NZ_UGGP01000001.1"/>
</dbReference>
<dbReference type="EMBL" id="UGGP01000001">
    <property type="protein sequence ID" value="STO07827.1"/>
    <property type="molecule type" value="Genomic_DNA"/>
</dbReference>
<sequence>MNRLRIDPGAFDAWSALPVYFQEQSPFYLEGEVSTPTAFIELVGHGIVAEADVLLVETTERPDDRYWLVPSVAVGVYCLVDLLSVDFHHPLLRTGSYDATTDYVTLKRLWDDGYRVPSKRWTRDSYEAHLARERQFEYHTPPTTLCEHCASDLSVRYGQQLAERLMECHLEADEQIWVCPTCHQAIHFK</sequence>
<gene>
    <name evidence="1" type="ORF">NCTC13163_01186</name>
</gene>
<dbReference type="AlphaFoldDB" id="A0A377FSN5"/>
<accession>A0A377FSN5</accession>
<protein>
    <submittedName>
        <fullName evidence="1">Uncharacterized protein</fullName>
    </submittedName>
</protein>
<dbReference type="STRING" id="1397694.GCA_000702585_01690"/>
<evidence type="ECO:0000313" key="1">
    <source>
        <dbReference type="EMBL" id="STO07827.1"/>
    </source>
</evidence>